<feature type="domain" description="Carrier" evidence="1">
    <location>
        <begin position="8"/>
        <end position="91"/>
    </location>
</feature>
<evidence type="ECO:0000313" key="3">
    <source>
        <dbReference type="Proteomes" id="UP000235464"/>
    </source>
</evidence>
<dbReference type="SUPFAM" id="SSF47336">
    <property type="entry name" value="ACP-like"/>
    <property type="match status" value="1"/>
</dbReference>
<dbReference type="InterPro" id="IPR009081">
    <property type="entry name" value="PP-bd_ACP"/>
</dbReference>
<accession>A0A2N9BJ04</accession>
<dbReference type="InterPro" id="IPR036736">
    <property type="entry name" value="ACP-like_sf"/>
</dbReference>
<evidence type="ECO:0000259" key="1">
    <source>
        <dbReference type="PROSITE" id="PS50075"/>
    </source>
</evidence>
<gene>
    <name evidence="2" type="ORF">SCNRRL3882_6803</name>
</gene>
<dbReference type="EMBL" id="LT963352">
    <property type="protein sequence ID" value="SOR83357.1"/>
    <property type="molecule type" value="Genomic_DNA"/>
</dbReference>
<dbReference type="AlphaFoldDB" id="A0A2N9BJ04"/>
<protein>
    <recommendedName>
        <fullName evidence="1">Carrier domain-containing protein</fullName>
    </recommendedName>
</protein>
<evidence type="ECO:0000313" key="2">
    <source>
        <dbReference type="EMBL" id="SOR83357.1"/>
    </source>
</evidence>
<dbReference type="Gene3D" id="1.10.1200.10">
    <property type="entry name" value="ACP-like"/>
    <property type="match status" value="1"/>
</dbReference>
<reference evidence="3" key="1">
    <citation type="submission" date="2017-11" db="EMBL/GenBank/DDBJ databases">
        <authorList>
            <person name="Wibberg D."/>
        </authorList>
    </citation>
    <scope>NUCLEOTIDE SEQUENCE [LARGE SCALE GENOMIC DNA]</scope>
</reference>
<dbReference type="Proteomes" id="UP000235464">
    <property type="component" value="Chromosome I"/>
</dbReference>
<proteinExistence type="predicted"/>
<dbReference type="OrthoDB" id="6996452at2"/>
<sequence length="101" mass="11184">MTTPTTVPSPEEIHDRTRSVLAARIGDAFTDVPSDADLQKALGERYDSLTAMECISAVESEFGIEVDFVADDVRFWFSSVERMVRFTHERLEDTAALGLGS</sequence>
<name>A0A2N9BJ04_STRCX</name>
<organism evidence="2 3">
    <name type="scientific">Streptomyces chartreusis NRRL 3882</name>
    <dbReference type="NCBI Taxonomy" id="1079985"/>
    <lineage>
        <taxon>Bacteria</taxon>
        <taxon>Bacillati</taxon>
        <taxon>Actinomycetota</taxon>
        <taxon>Actinomycetes</taxon>
        <taxon>Kitasatosporales</taxon>
        <taxon>Streptomycetaceae</taxon>
        <taxon>Streptomyces</taxon>
    </lineage>
</organism>
<dbReference type="PROSITE" id="PS50075">
    <property type="entry name" value="CARRIER"/>
    <property type="match status" value="1"/>
</dbReference>
<keyword evidence="3" id="KW-1185">Reference proteome</keyword>
<dbReference type="RefSeq" id="WP_010041201.1">
    <property type="nucleotide sequence ID" value="NZ_LT962942.1"/>
</dbReference>